<feature type="transmembrane region" description="Helical" evidence="9">
    <location>
        <begin position="422"/>
        <end position="442"/>
    </location>
</feature>
<dbReference type="PRINTS" id="PR00175">
    <property type="entry name" value="NAALASMPORT"/>
</dbReference>
<comment type="subcellular location">
    <subcellularLocation>
        <location evidence="1 9">Cell membrane</location>
        <topology evidence="1 9">Multi-pass membrane protein</topology>
    </subcellularLocation>
</comment>
<comment type="similarity">
    <text evidence="2 9">Belongs to the alanine or glycine:cation symporter (AGCS) (TC 2.A.25) family.</text>
</comment>
<keyword evidence="8 9" id="KW-0472">Membrane</keyword>
<feature type="transmembrane region" description="Helical" evidence="9">
    <location>
        <begin position="139"/>
        <end position="159"/>
    </location>
</feature>
<dbReference type="EMBL" id="JAGIKZ010000013">
    <property type="protein sequence ID" value="MBP2241920.1"/>
    <property type="molecule type" value="Genomic_DNA"/>
</dbReference>
<proteinExistence type="inferred from homology"/>
<feature type="transmembrane region" description="Helical" evidence="9">
    <location>
        <begin position="12"/>
        <end position="35"/>
    </location>
</feature>
<dbReference type="Proteomes" id="UP001519293">
    <property type="component" value="Unassembled WGS sequence"/>
</dbReference>
<gene>
    <name evidence="10" type="ORF">J2Z40_002493</name>
</gene>
<name>A0ABS4RHT2_9BACI</name>
<dbReference type="InterPro" id="IPR001463">
    <property type="entry name" value="Na/Ala_symport"/>
</dbReference>
<evidence type="ECO:0000256" key="5">
    <source>
        <dbReference type="ARBA" id="ARBA00022692"/>
    </source>
</evidence>
<sequence>MEGFVNGLNDILWSTPVIYICLAIGLLFSILTRFLQVRHIKDMFKLMFQGKSSDAGVSSFQALSISLSGRVGTGNIAGTATAIAMGGPGAVFWMWAIAFIGAGTSFVESTLAQIYKEKKDGVYRGGPAFYIEKGIGIKWYAILFAISALLAMAILMPGIQANAIASGMENAFNIPTSVTGFVIIFLLALIIFGGVKRIATVAQYAVPFMAVGYMLVALIIIGMNIGELPGVISLIFSSAFGADAAFGGIIGSAIAWGVKRGIYSNEAGQGTGPHAAAAAEVSHPAKQGLVQAAAVYIDTLFVCSATAFMILFTGMFNTVGADGTMIKEGLPGIEAGPGYTQAAVETVLPGFGAGFVAISLFFFAFTTLMAYYYMAETNVAYLFKNSKVPMFILKLVLLGATFYGAVKTAGLAWALGDVGLGLMVWLNLIAILILAKPALIALKDYEAQKKQGLDPVFNSTKLGIKNAEYWENGYQEEKEKVS</sequence>
<evidence type="ECO:0000256" key="3">
    <source>
        <dbReference type="ARBA" id="ARBA00022448"/>
    </source>
</evidence>
<feature type="transmembrane region" description="Helical" evidence="9">
    <location>
        <begin position="204"/>
        <end position="225"/>
    </location>
</feature>
<evidence type="ECO:0000313" key="11">
    <source>
        <dbReference type="Proteomes" id="UP001519293"/>
    </source>
</evidence>
<feature type="transmembrane region" description="Helical" evidence="9">
    <location>
        <begin position="231"/>
        <end position="256"/>
    </location>
</feature>
<keyword evidence="7 9" id="KW-1133">Transmembrane helix</keyword>
<evidence type="ECO:0000256" key="7">
    <source>
        <dbReference type="ARBA" id="ARBA00022989"/>
    </source>
</evidence>
<accession>A0ABS4RHT2</accession>
<keyword evidence="6 9" id="KW-0769">Symport</keyword>
<evidence type="ECO:0000256" key="8">
    <source>
        <dbReference type="ARBA" id="ARBA00023136"/>
    </source>
</evidence>
<feature type="transmembrane region" description="Helical" evidence="9">
    <location>
        <begin position="351"/>
        <end position="374"/>
    </location>
</feature>
<feature type="transmembrane region" description="Helical" evidence="9">
    <location>
        <begin position="395"/>
        <end position="416"/>
    </location>
</feature>
<keyword evidence="3 9" id="KW-0813">Transport</keyword>
<evidence type="ECO:0000256" key="4">
    <source>
        <dbReference type="ARBA" id="ARBA00022475"/>
    </source>
</evidence>
<dbReference type="PANTHER" id="PTHR30330:SF7">
    <property type="entry name" value="SODIUM_PROTON-DEPENDENT ALANINE CARRIER PROTEIN YRBD-RELATED"/>
    <property type="match status" value="1"/>
</dbReference>
<keyword evidence="11" id="KW-1185">Reference proteome</keyword>
<evidence type="ECO:0000256" key="2">
    <source>
        <dbReference type="ARBA" id="ARBA00009261"/>
    </source>
</evidence>
<reference evidence="10 11" key="1">
    <citation type="submission" date="2021-03" db="EMBL/GenBank/DDBJ databases">
        <title>Genomic Encyclopedia of Type Strains, Phase IV (KMG-IV): sequencing the most valuable type-strain genomes for metagenomic binning, comparative biology and taxonomic classification.</title>
        <authorList>
            <person name="Goeker M."/>
        </authorList>
    </citation>
    <scope>NUCLEOTIDE SEQUENCE [LARGE SCALE GENOMIC DNA]</scope>
    <source>
        <strain evidence="10 11">DSM 26675</strain>
    </source>
</reference>
<evidence type="ECO:0000256" key="6">
    <source>
        <dbReference type="ARBA" id="ARBA00022847"/>
    </source>
</evidence>
<protein>
    <submittedName>
        <fullName evidence="10">AGCS family alanine or glycine:cation symporter</fullName>
    </submittedName>
</protein>
<organism evidence="10 11">
    <name type="scientific">Cytobacillus eiseniae</name>
    <dbReference type="NCBI Taxonomy" id="762947"/>
    <lineage>
        <taxon>Bacteria</taxon>
        <taxon>Bacillati</taxon>
        <taxon>Bacillota</taxon>
        <taxon>Bacilli</taxon>
        <taxon>Bacillales</taxon>
        <taxon>Bacillaceae</taxon>
        <taxon>Cytobacillus</taxon>
    </lineage>
</organism>
<evidence type="ECO:0000256" key="9">
    <source>
        <dbReference type="RuleBase" id="RU363064"/>
    </source>
</evidence>
<keyword evidence="5 9" id="KW-0812">Transmembrane</keyword>
<feature type="transmembrane region" description="Helical" evidence="9">
    <location>
        <begin position="293"/>
        <end position="316"/>
    </location>
</feature>
<evidence type="ECO:0000256" key="1">
    <source>
        <dbReference type="ARBA" id="ARBA00004651"/>
    </source>
</evidence>
<dbReference type="PANTHER" id="PTHR30330">
    <property type="entry name" value="AGSS FAMILY TRANSPORTER, SODIUM-ALANINE"/>
    <property type="match status" value="1"/>
</dbReference>
<dbReference type="Pfam" id="PF01235">
    <property type="entry name" value="Na_Ala_symp"/>
    <property type="match status" value="1"/>
</dbReference>
<dbReference type="RefSeq" id="WP_066391553.1">
    <property type="nucleotide sequence ID" value="NZ_JAGIKZ010000013.1"/>
</dbReference>
<evidence type="ECO:0000313" key="10">
    <source>
        <dbReference type="EMBL" id="MBP2241920.1"/>
    </source>
</evidence>
<comment type="caution">
    <text evidence="10">The sequence shown here is derived from an EMBL/GenBank/DDBJ whole genome shotgun (WGS) entry which is preliminary data.</text>
</comment>
<keyword evidence="4 9" id="KW-1003">Cell membrane</keyword>
<feature type="transmembrane region" description="Helical" evidence="9">
    <location>
        <begin position="171"/>
        <end position="192"/>
    </location>
</feature>
<dbReference type="NCBIfam" id="TIGR00835">
    <property type="entry name" value="agcS"/>
    <property type="match status" value="1"/>
</dbReference>